<feature type="transmembrane region" description="Helical" evidence="7">
    <location>
        <begin position="267"/>
        <end position="286"/>
    </location>
</feature>
<keyword evidence="3 7" id="KW-0812">Transmembrane</keyword>
<dbReference type="PANTHER" id="PTHR12560">
    <property type="entry name" value="LONGEVITY ASSURANCE FACTOR 1 LAG1"/>
    <property type="match status" value="1"/>
</dbReference>
<keyword evidence="4 7" id="KW-1133">Transmembrane helix</keyword>
<accession>A0A9P7Z299</accession>
<comment type="caution">
    <text evidence="9">The sequence shown here is derived from an EMBL/GenBank/DDBJ whole genome shotgun (WGS) entry which is preliminary data.</text>
</comment>
<evidence type="ECO:0000256" key="5">
    <source>
        <dbReference type="ARBA" id="ARBA00023136"/>
    </source>
</evidence>
<evidence type="ECO:0000256" key="3">
    <source>
        <dbReference type="ARBA" id="ARBA00022692"/>
    </source>
</evidence>
<protein>
    <submittedName>
        <fullName evidence="9">TLC domain-containing protein</fullName>
    </submittedName>
</protein>
<dbReference type="GO" id="GO:0050291">
    <property type="term" value="F:sphingosine N-acyltransferase activity"/>
    <property type="evidence" value="ECO:0007669"/>
    <property type="project" value="InterPro"/>
</dbReference>
<keyword evidence="5 7" id="KW-0472">Membrane</keyword>
<feature type="region of interest" description="Disordered" evidence="6">
    <location>
        <begin position="1"/>
        <end position="22"/>
    </location>
</feature>
<evidence type="ECO:0000256" key="2">
    <source>
        <dbReference type="ARBA" id="ARBA00009808"/>
    </source>
</evidence>
<dbReference type="Proteomes" id="UP000887226">
    <property type="component" value="Unassembled WGS sequence"/>
</dbReference>
<sequence>MSETSNSPAPLADEHEKQIKEAHEFLHSNGNNVSAIEQKLGEKSRREKALAPPTMVIKRKHKRKDDGPMEIVCEWITEHQTGLSINLLMLLALTHLCFPRARRHTRKFFELSYYNAATGEYCSGWNDAFMVFFCITVITGLRATVMDYVLTPFAKKYGVKTTRDQTRFSEQAWLLVYLSFVWPLGMYIMYSSEYWLNLKELWTDWPNREMASIMKLYTLVQYAFWVQQYLVIHIEARRKDHWQMFTHHVVTTILIFTAYGYHQLKVANLIMCIMDVLDILLAIAKCMKYLNFGIICDYIFGFFMVTWVALRHVAYLMICYSVYADIPHVINYGCYRGRNGAITGPFPPPNNFSYLIDPFRNPEGVVCWNDGIKWGFLSALLFLQGITVMWFAMIVKVAIKVIRGDYADDIRSDDEEDYDEVNDEHILEMIDQLDESEPMFYEEEVGVEAISLKGRTSTAARYRKGAAASGVSLPRDRSDRKELLGRIGCDKPV</sequence>
<comment type="similarity">
    <text evidence="2">Belongs to the sphingosine N-acyltransferase family.</text>
</comment>
<feature type="domain" description="TLC" evidence="8">
    <location>
        <begin position="166"/>
        <end position="403"/>
    </location>
</feature>
<dbReference type="GO" id="GO:0016020">
    <property type="term" value="C:membrane"/>
    <property type="evidence" value="ECO:0007669"/>
    <property type="project" value="UniProtKB-SubCell"/>
</dbReference>
<gene>
    <name evidence="9" type="ORF">BJ878DRAFT_551344</name>
</gene>
<feature type="compositionally biased region" description="Basic and acidic residues" evidence="6">
    <location>
        <begin position="12"/>
        <end position="22"/>
    </location>
</feature>
<reference evidence="9" key="1">
    <citation type="journal article" date="2021" name="IMA Fungus">
        <title>Genomic characterization of three marine fungi, including Emericellopsis atlantica sp. nov. with signatures of a generalist lifestyle and marine biomass degradation.</title>
        <authorList>
            <person name="Hagestad O.C."/>
            <person name="Hou L."/>
            <person name="Andersen J.H."/>
            <person name="Hansen E.H."/>
            <person name="Altermark B."/>
            <person name="Li C."/>
            <person name="Kuhnert E."/>
            <person name="Cox R.J."/>
            <person name="Crous P.W."/>
            <person name="Spatafora J.W."/>
            <person name="Lail K."/>
            <person name="Amirebrahimi M."/>
            <person name="Lipzen A."/>
            <person name="Pangilinan J."/>
            <person name="Andreopoulos W."/>
            <person name="Hayes R.D."/>
            <person name="Ng V."/>
            <person name="Grigoriev I.V."/>
            <person name="Jackson S.A."/>
            <person name="Sutton T.D.S."/>
            <person name="Dobson A.D.W."/>
            <person name="Rama T."/>
        </authorList>
    </citation>
    <scope>NUCLEOTIDE SEQUENCE</scope>
    <source>
        <strain evidence="9">TRa3180A</strain>
    </source>
</reference>
<feature type="transmembrane region" description="Helical" evidence="7">
    <location>
        <begin position="298"/>
        <end position="323"/>
    </location>
</feature>
<dbReference type="EMBL" id="MU253934">
    <property type="protein sequence ID" value="KAG9244027.1"/>
    <property type="molecule type" value="Genomic_DNA"/>
</dbReference>
<dbReference type="GO" id="GO:0046513">
    <property type="term" value="P:ceramide biosynthetic process"/>
    <property type="evidence" value="ECO:0007669"/>
    <property type="project" value="InterPro"/>
</dbReference>
<proteinExistence type="inferred from homology"/>
<comment type="subcellular location">
    <subcellularLocation>
        <location evidence="1">Membrane</location>
        <topology evidence="1">Multi-pass membrane protein</topology>
    </subcellularLocation>
</comment>
<evidence type="ECO:0000256" key="7">
    <source>
        <dbReference type="SAM" id="Phobius"/>
    </source>
</evidence>
<dbReference type="AlphaFoldDB" id="A0A9P7Z299"/>
<evidence type="ECO:0000256" key="4">
    <source>
        <dbReference type="ARBA" id="ARBA00022989"/>
    </source>
</evidence>
<feature type="transmembrane region" description="Helical" evidence="7">
    <location>
        <begin position="172"/>
        <end position="190"/>
    </location>
</feature>
<feature type="transmembrane region" description="Helical" evidence="7">
    <location>
        <begin position="128"/>
        <end position="151"/>
    </location>
</feature>
<organism evidence="9 10">
    <name type="scientific">Calycina marina</name>
    <dbReference type="NCBI Taxonomy" id="1763456"/>
    <lineage>
        <taxon>Eukaryota</taxon>
        <taxon>Fungi</taxon>
        <taxon>Dikarya</taxon>
        <taxon>Ascomycota</taxon>
        <taxon>Pezizomycotina</taxon>
        <taxon>Leotiomycetes</taxon>
        <taxon>Helotiales</taxon>
        <taxon>Pezizellaceae</taxon>
        <taxon>Calycina</taxon>
    </lineage>
</organism>
<feature type="transmembrane region" description="Helical" evidence="7">
    <location>
        <begin position="374"/>
        <end position="395"/>
    </location>
</feature>
<dbReference type="InterPro" id="IPR016439">
    <property type="entry name" value="Lag1/Lac1-like"/>
</dbReference>
<evidence type="ECO:0000256" key="1">
    <source>
        <dbReference type="ARBA" id="ARBA00004141"/>
    </source>
</evidence>
<dbReference type="InterPro" id="IPR006634">
    <property type="entry name" value="TLC-dom"/>
</dbReference>
<dbReference type="PANTHER" id="PTHR12560:SF0">
    <property type="entry name" value="LD18904P"/>
    <property type="match status" value="1"/>
</dbReference>
<evidence type="ECO:0000256" key="6">
    <source>
        <dbReference type="SAM" id="MobiDB-lite"/>
    </source>
</evidence>
<evidence type="ECO:0000313" key="9">
    <source>
        <dbReference type="EMBL" id="KAG9244027.1"/>
    </source>
</evidence>
<feature type="transmembrane region" description="Helical" evidence="7">
    <location>
        <begin position="210"/>
        <end position="232"/>
    </location>
</feature>
<dbReference type="SMART" id="SM00724">
    <property type="entry name" value="TLC"/>
    <property type="match status" value="1"/>
</dbReference>
<feature type="transmembrane region" description="Helical" evidence="7">
    <location>
        <begin position="244"/>
        <end position="261"/>
    </location>
</feature>
<name>A0A9P7Z299_9HELO</name>
<evidence type="ECO:0000313" key="10">
    <source>
        <dbReference type="Proteomes" id="UP000887226"/>
    </source>
</evidence>
<dbReference type="OrthoDB" id="537032at2759"/>
<evidence type="ECO:0000259" key="8">
    <source>
        <dbReference type="SMART" id="SM00724"/>
    </source>
</evidence>
<dbReference type="Pfam" id="PF03798">
    <property type="entry name" value="TRAM_LAG1_CLN8"/>
    <property type="match status" value="1"/>
</dbReference>
<keyword evidence="10" id="KW-1185">Reference proteome</keyword>